<gene>
    <name evidence="2" type="ORF">FOMPIDRAFT_1059975</name>
</gene>
<organism evidence="2 3">
    <name type="scientific">Fomitopsis schrenkii</name>
    <name type="common">Brown rot fungus</name>
    <dbReference type="NCBI Taxonomy" id="2126942"/>
    <lineage>
        <taxon>Eukaryota</taxon>
        <taxon>Fungi</taxon>
        <taxon>Dikarya</taxon>
        <taxon>Basidiomycota</taxon>
        <taxon>Agaricomycotina</taxon>
        <taxon>Agaricomycetes</taxon>
        <taxon>Polyporales</taxon>
        <taxon>Fomitopsis</taxon>
    </lineage>
</organism>
<dbReference type="GO" id="GO:0005634">
    <property type="term" value="C:nucleus"/>
    <property type="evidence" value="ECO:0007669"/>
    <property type="project" value="TreeGrafter"/>
</dbReference>
<dbReference type="STRING" id="743788.S8E7R5"/>
<feature type="compositionally biased region" description="Basic residues" evidence="1">
    <location>
        <begin position="81"/>
        <end position="90"/>
    </location>
</feature>
<accession>S8E7R5</accession>
<evidence type="ECO:0000256" key="1">
    <source>
        <dbReference type="SAM" id="MobiDB-lite"/>
    </source>
</evidence>
<feature type="compositionally biased region" description="Acidic residues" evidence="1">
    <location>
        <begin position="379"/>
        <end position="388"/>
    </location>
</feature>
<evidence type="ECO:0000313" key="2">
    <source>
        <dbReference type="EMBL" id="EPT01092.1"/>
    </source>
</evidence>
<feature type="compositionally biased region" description="Basic and acidic residues" evidence="1">
    <location>
        <begin position="254"/>
        <end position="283"/>
    </location>
</feature>
<sequence length="415" mass="45711">MADTDVGEVERTTRAIIKQAREDGTLDSEEWTPLRVRREVEKRMSLDEGSLDEQPYKSVVKAAIRSVMEETEEEAEEVKAKPVKKAKPSKATKGEKPRAKAGEASKSKKKDSEPKAPRKRTKKATAPKRSESVVPSSDDEAQGETHATSSAQSPNAAPKRKAQKAVVSDEEVEGGESPEPPKKRQKSTSVHEDAEMKEAPRASPGPASSIDPEAQDHAASSAPSALAEDSGYKSESEMSVLIDDEPPKRAKKGKNTDGSKKSTKEPKTRKSRQPAKELSKDEETIKRLKSFVVACGVRKQWAKEFKGLDRPSEQLRRLKQILSDLGMTGRMSLEQAKAIRAKRELAQELEDVQNFEKSVVSAGSTRSRAKKAQQSQAEEAPEEESEEEVVSKPKRPKGNARQSIMAFLQDQSDDE</sequence>
<reference evidence="2 3" key="1">
    <citation type="journal article" date="2012" name="Science">
        <title>The Paleozoic origin of enzymatic lignin decomposition reconstructed from 31 fungal genomes.</title>
        <authorList>
            <person name="Floudas D."/>
            <person name="Binder M."/>
            <person name="Riley R."/>
            <person name="Barry K."/>
            <person name="Blanchette R.A."/>
            <person name="Henrissat B."/>
            <person name="Martinez A.T."/>
            <person name="Otillar R."/>
            <person name="Spatafora J.W."/>
            <person name="Yadav J.S."/>
            <person name="Aerts A."/>
            <person name="Benoit I."/>
            <person name="Boyd A."/>
            <person name="Carlson A."/>
            <person name="Copeland A."/>
            <person name="Coutinho P.M."/>
            <person name="de Vries R.P."/>
            <person name="Ferreira P."/>
            <person name="Findley K."/>
            <person name="Foster B."/>
            <person name="Gaskell J."/>
            <person name="Glotzer D."/>
            <person name="Gorecki P."/>
            <person name="Heitman J."/>
            <person name="Hesse C."/>
            <person name="Hori C."/>
            <person name="Igarashi K."/>
            <person name="Jurgens J.A."/>
            <person name="Kallen N."/>
            <person name="Kersten P."/>
            <person name="Kohler A."/>
            <person name="Kuees U."/>
            <person name="Kumar T.K.A."/>
            <person name="Kuo A."/>
            <person name="LaButti K."/>
            <person name="Larrondo L.F."/>
            <person name="Lindquist E."/>
            <person name="Ling A."/>
            <person name="Lombard V."/>
            <person name="Lucas S."/>
            <person name="Lundell T."/>
            <person name="Martin R."/>
            <person name="McLaughlin D.J."/>
            <person name="Morgenstern I."/>
            <person name="Morin E."/>
            <person name="Murat C."/>
            <person name="Nagy L.G."/>
            <person name="Nolan M."/>
            <person name="Ohm R.A."/>
            <person name="Patyshakuliyeva A."/>
            <person name="Rokas A."/>
            <person name="Ruiz-Duenas F.J."/>
            <person name="Sabat G."/>
            <person name="Salamov A."/>
            <person name="Samejima M."/>
            <person name="Schmutz J."/>
            <person name="Slot J.C."/>
            <person name="St John F."/>
            <person name="Stenlid J."/>
            <person name="Sun H."/>
            <person name="Sun S."/>
            <person name="Syed K."/>
            <person name="Tsang A."/>
            <person name="Wiebenga A."/>
            <person name="Young D."/>
            <person name="Pisabarro A."/>
            <person name="Eastwood D.C."/>
            <person name="Martin F."/>
            <person name="Cullen D."/>
            <person name="Grigoriev I.V."/>
            <person name="Hibbett D.S."/>
        </authorList>
    </citation>
    <scope>NUCLEOTIDE SEQUENCE</scope>
    <source>
        <strain evidence="3">FP-58527</strain>
    </source>
</reference>
<feature type="region of interest" description="Disordered" evidence="1">
    <location>
        <begin position="358"/>
        <end position="415"/>
    </location>
</feature>
<protein>
    <recommendedName>
        <fullName evidence="4">DEK C-terminal domain-containing protein</fullName>
    </recommendedName>
</protein>
<dbReference type="InterPro" id="IPR037647">
    <property type="entry name" value="HIRIP3"/>
</dbReference>
<dbReference type="PANTHER" id="PTHR15410:SF2">
    <property type="entry name" value="HIRA-INTERACTING PROTEIN 3"/>
    <property type="match status" value="1"/>
</dbReference>
<feature type="region of interest" description="Disordered" evidence="1">
    <location>
        <begin position="67"/>
        <end position="283"/>
    </location>
</feature>
<dbReference type="OrthoDB" id="552755at2759"/>
<proteinExistence type="predicted"/>
<dbReference type="AlphaFoldDB" id="S8E7R5"/>
<evidence type="ECO:0008006" key="4">
    <source>
        <dbReference type="Google" id="ProtNLM"/>
    </source>
</evidence>
<dbReference type="Proteomes" id="UP000015241">
    <property type="component" value="Unassembled WGS sequence"/>
</dbReference>
<dbReference type="PANTHER" id="PTHR15410">
    <property type="entry name" value="HIRA-INTERACTING PROTEIN 3"/>
    <property type="match status" value="1"/>
</dbReference>
<name>S8E7R5_FOMSC</name>
<keyword evidence="3" id="KW-1185">Reference proteome</keyword>
<dbReference type="HOGENOM" id="CLU_050251_0_0_1"/>
<dbReference type="EMBL" id="KE504144">
    <property type="protein sequence ID" value="EPT01092.1"/>
    <property type="molecule type" value="Genomic_DNA"/>
</dbReference>
<evidence type="ECO:0000313" key="3">
    <source>
        <dbReference type="Proteomes" id="UP000015241"/>
    </source>
</evidence>
<feature type="compositionally biased region" description="Basic and acidic residues" evidence="1">
    <location>
        <begin position="189"/>
        <end position="200"/>
    </location>
</feature>
<feature type="compositionally biased region" description="Basic and acidic residues" evidence="1">
    <location>
        <begin position="92"/>
        <end position="116"/>
    </location>
</feature>
<dbReference type="InParanoid" id="S8E7R5"/>
<dbReference type="eggNOG" id="ENOG502S0AG">
    <property type="taxonomic scope" value="Eukaryota"/>
</dbReference>
<feature type="compositionally biased region" description="Polar residues" evidence="1">
    <location>
        <begin position="145"/>
        <end position="155"/>
    </location>
</feature>
<feature type="compositionally biased region" description="Basic residues" evidence="1">
    <location>
        <begin position="117"/>
        <end position="126"/>
    </location>
</feature>